<name>A0A920CR01_9BACL</name>
<dbReference type="RefSeq" id="WP_212980645.1">
    <property type="nucleotide sequence ID" value="NZ_AP025343.1"/>
</dbReference>
<protein>
    <submittedName>
        <fullName evidence="1">Ethanolamine utilization protein</fullName>
    </submittedName>
</protein>
<dbReference type="PIRSF" id="PIRSF034981">
    <property type="entry name" value="Eut_put"/>
    <property type="match status" value="1"/>
</dbReference>
<keyword evidence="2" id="KW-1185">Reference proteome</keyword>
<comment type="caution">
    <text evidence="1">The sequence shown here is derived from an EMBL/GenBank/DDBJ whole genome shotgun (WGS) entry which is preliminary data.</text>
</comment>
<dbReference type="InterPro" id="IPR013372">
    <property type="entry name" value="Eut_put"/>
</dbReference>
<dbReference type="Proteomes" id="UP000682811">
    <property type="component" value="Unassembled WGS sequence"/>
</dbReference>
<gene>
    <name evidence="1" type="ORF">J34TS1_52060</name>
</gene>
<organism evidence="1 2">
    <name type="scientific">Paenibacillus azoreducens</name>
    <dbReference type="NCBI Taxonomy" id="116718"/>
    <lineage>
        <taxon>Bacteria</taxon>
        <taxon>Bacillati</taxon>
        <taxon>Bacillota</taxon>
        <taxon>Bacilli</taxon>
        <taxon>Bacillales</taxon>
        <taxon>Paenibacillaceae</taxon>
        <taxon>Paenibacillus</taxon>
    </lineage>
</organism>
<evidence type="ECO:0000313" key="2">
    <source>
        <dbReference type="Proteomes" id="UP000682811"/>
    </source>
</evidence>
<proteinExistence type="predicted"/>
<reference evidence="1 2" key="1">
    <citation type="submission" date="2021-03" db="EMBL/GenBank/DDBJ databases">
        <title>Antimicrobial resistance genes in bacteria isolated from Japanese honey, and their potential for conferring macrolide and lincosamide resistance in the American foulbrood pathogen Paenibacillus larvae.</title>
        <authorList>
            <person name="Okamoto M."/>
            <person name="Kumagai M."/>
            <person name="Kanamori H."/>
            <person name="Takamatsu D."/>
        </authorList>
    </citation>
    <scope>NUCLEOTIDE SEQUENCE [LARGE SCALE GENOMIC DNA]</scope>
    <source>
        <strain evidence="1 2">J34TS1</strain>
    </source>
</reference>
<dbReference type="AlphaFoldDB" id="A0A920CR01"/>
<evidence type="ECO:0000313" key="1">
    <source>
        <dbReference type="EMBL" id="GIO50441.1"/>
    </source>
</evidence>
<accession>A0A920CR01</accession>
<dbReference type="EMBL" id="BORT01000032">
    <property type="protein sequence ID" value="GIO50441.1"/>
    <property type="molecule type" value="Genomic_DNA"/>
</dbReference>
<sequence>MNIEALDRAAIIEAVTAEVMKRLGLAEGKPMASKKQAVLLTAEPLPELEKKLKPYYEVHYYDEALRDCDVLIIPTICIQLLSHLANGISAGPRERFVLTMLLKGRKVIALEEGLLYRKYKSTAPVLLYKMYDEFADKLSNYGIRMAKEAELLSACMDEGRPMDMQADPHSKSDKVPDDPEVLNRRVITEAEVKKYRLQNRTEIVIDRHSIITPLAQDYLRMQRMQVRRR</sequence>